<evidence type="ECO:0000313" key="3">
    <source>
        <dbReference type="Proteomes" id="UP000752696"/>
    </source>
</evidence>
<evidence type="ECO:0000313" key="2">
    <source>
        <dbReference type="EMBL" id="CAD1468509.1"/>
    </source>
</evidence>
<dbReference type="Proteomes" id="UP000752696">
    <property type="component" value="Unassembled WGS sequence"/>
</dbReference>
<comment type="caution">
    <text evidence="2">The sequence shown here is derived from an EMBL/GenBank/DDBJ whole genome shotgun (WGS) entry which is preliminary data.</text>
</comment>
<keyword evidence="3" id="KW-1185">Reference proteome</keyword>
<proteinExistence type="predicted"/>
<feature type="region of interest" description="Disordered" evidence="1">
    <location>
        <begin position="1"/>
        <end position="28"/>
    </location>
</feature>
<name>A0A6V7GUD1_9HYME</name>
<feature type="compositionally biased region" description="Basic and acidic residues" evidence="1">
    <location>
        <begin position="1"/>
        <end position="13"/>
    </location>
</feature>
<dbReference type="EMBL" id="CAJDYZ010000677">
    <property type="protein sequence ID" value="CAD1468509.1"/>
    <property type="molecule type" value="Genomic_DNA"/>
</dbReference>
<sequence>MGSVFAHKDDSLNRKTPPPPPHSRDLRSNFGLTKRRFSTVSRRNTSHRRFTIPDPGKSSIVFQRRNYTVAVYYTCWNSLQPLTFYVTFHYLYQSVKLNVGKAILLSTRCSSKKHNLLRASALTS</sequence>
<gene>
    <name evidence="2" type="ORF">MHI_LOCUS51145</name>
</gene>
<reference evidence="2" key="1">
    <citation type="submission" date="2020-07" db="EMBL/GenBank/DDBJ databases">
        <authorList>
            <person name="Nazaruddin N."/>
        </authorList>
    </citation>
    <scope>NUCLEOTIDE SEQUENCE</scope>
</reference>
<protein>
    <submittedName>
        <fullName evidence="2">Uncharacterized protein</fullName>
    </submittedName>
</protein>
<organism evidence="2 3">
    <name type="scientific">Heterotrigona itama</name>
    <dbReference type="NCBI Taxonomy" id="395501"/>
    <lineage>
        <taxon>Eukaryota</taxon>
        <taxon>Metazoa</taxon>
        <taxon>Ecdysozoa</taxon>
        <taxon>Arthropoda</taxon>
        <taxon>Hexapoda</taxon>
        <taxon>Insecta</taxon>
        <taxon>Pterygota</taxon>
        <taxon>Neoptera</taxon>
        <taxon>Endopterygota</taxon>
        <taxon>Hymenoptera</taxon>
        <taxon>Apocrita</taxon>
        <taxon>Aculeata</taxon>
        <taxon>Apoidea</taxon>
        <taxon>Anthophila</taxon>
        <taxon>Apidae</taxon>
        <taxon>Heterotrigona</taxon>
    </lineage>
</organism>
<accession>A0A6V7GUD1</accession>
<dbReference type="AlphaFoldDB" id="A0A6V7GUD1"/>
<evidence type="ECO:0000256" key="1">
    <source>
        <dbReference type="SAM" id="MobiDB-lite"/>
    </source>
</evidence>